<evidence type="ECO:0000313" key="2">
    <source>
        <dbReference type="Proteomes" id="UP001589797"/>
    </source>
</evidence>
<dbReference type="RefSeq" id="WP_382388404.1">
    <property type="nucleotide sequence ID" value="NZ_JBHLWI010000039.1"/>
</dbReference>
<name>A0ABV6FX96_9BACT</name>
<dbReference type="Proteomes" id="UP001589797">
    <property type="component" value="Unassembled WGS sequence"/>
</dbReference>
<evidence type="ECO:0000313" key="1">
    <source>
        <dbReference type="EMBL" id="MFC0263895.1"/>
    </source>
</evidence>
<dbReference type="EMBL" id="JBHLWI010000039">
    <property type="protein sequence ID" value="MFC0263895.1"/>
    <property type="molecule type" value="Genomic_DNA"/>
</dbReference>
<protein>
    <submittedName>
        <fullName evidence="1">Uncharacterized protein</fullName>
    </submittedName>
</protein>
<comment type="caution">
    <text evidence="1">The sequence shown here is derived from an EMBL/GenBank/DDBJ whole genome shotgun (WGS) entry which is preliminary data.</text>
</comment>
<organism evidence="1 2">
    <name type="scientific">Fontibacter flavus</name>
    <dbReference type="NCBI Taxonomy" id="654838"/>
    <lineage>
        <taxon>Bacteria</taxon>
        <taxon>Pseudomonadati</taxon>
        <taxon>Bacteroidota</taxon>
        <taxon>Cytophagia</taxon>
        <taxon>Cytophagales</taxon>
        <taxon>Cyclobacteriaceae</taxon>
        <taxon>Fontibacter</taxon>
    </lineage>
</organism>
<sequence length="176" mass="20706">MKQNYFILTVVYLLLSIQNGFGQSDPYDAINRNLESHVESKLLWPWEDTDLIKGMRNAEISATYRLSFNDQQNSELAIDFSNFEKMVSAVYPREEVSGKFLAETLEKSISAEFKPVFEQANGENIFYMFSNGSKDQEEVYFLTSTKDNYELLYFKYKPNTREKDRLQFQIMNIFNN</sequence>
<keyword evidence="2" id="KW-1185">Reference proteome</keyword>
<accession>A0ABV6FX96</accession>
<reference evidence="1 2" key="1">
    <citation type="submission" date="2024-09" db="EMBL/GenBank/DDBJ databases">
        <authorList>
            <person name="Sun Q."/>
            <person name="Mori K."/>
        </authorList>
    </citation>
    <scope>NUCLEOTIDE SEQUENCE [LARGE SCALE GENOMIC DNA]</scope>
    <source>
        <strain evidence="1 2">CCM 7650</strain>
    </source>
</reference>
<gene>
    <name evidence="1" type="ORF">ACFFIP_14470</name>
</gene>
<proteinExistence type="predicted"/>